<dbReference type="Proteomes" id="UP000284842">
    <property type="component" value="Unassembled WGS sequence"/>
</dbReference>
<protein>
    <recommendedName>
        <fullName evidence="3">F-box domain-containing protein</fullName>
    </recommendedName>
</protein>
<evidence type="ECO:0000313" key="2">
    <source>
        <dbReference type="Proteomes" id="UP000284842"/>
    </source>
</evidence>
<dbReference type="EMBL" id="NHTK01006064">
    <property type="protein sequence ID" value="PPQ65511.1"/>
    <property type="molecule type" value="Genomic_DNA"/>
</dbReference>
<comment type="caution">
    <text evidence="1">The sequence shown here is derived from an EMBL/GenBank/DDBJ whole genome shotgun (WGS) entry which is preliminary data.</text>
</comment>
<gene>
    <name evidence="1" type="ORF">CVT24_010807</name>
</gene>
<proteinExistence type="predicted"/>
<accession>A0A409VGZ3</accession>
<dbReference type="InParanoid" id="A0A409VGZ3"/>
<reference evidence="1 2" key="1">
    <citation type="journal article" date="2018" name="Evol. Lett.">
        <title>Horizontal gene cluster transfer increased hallucinogenic mushroom diversity.</title>
        <authorList>
            <person name="Reynolds H.T."/>
            <person name="Vijayakumar V."/>
            <person name="Gluck-Thaler E."/>
            <person name="Korotkin H.B."/>
            <person name="Matheny P.B."/>
            <person name="Slot J.C."/>
        </authorList>
    </citation>
    <scope>NUCLEOTIDE SEQUENCE [LARGE SCALE GENOMIC DNA]</scope>
    <source>
        <strain evidence="1 2">2629</strain>
    </source>
</reference>
<keyword evidence="2" id="KW-1185">Reference proteome</keyword>
<dbReference type="OrthoDB" id="10521356at2759"/>
<sequence length="456" mass="50195">MSNAILQPVHVDVPHDIILEVTSSLDALNDKKTLASLCLVSSSLRTVAQMALFSRLFFTYVSVMDFRDGNETLADESEASQSSRFLRTIQNYPHLAQYVRHFHFSVNETWLDGTGLFLKRGIISSWSGIMPRLSHLHGLHWEGDTITPWGSLGPVSRSIIKRVLSSDVLTTVVLKGVAFVPPYTITHCPKLRTLDVSLVKGSNEEGVYGVVPIYLETLVVGSISYSTGIGQFVDLLNRPASNISLSRLTSLSIPTEFAEISDISAIISLCSSSLTDLKLKVPKMAEYPCGSLDGASPNVSESCPTLDLSSLLTLTRLEISGVIRVKWSHQWELKEASSPLPWIGLVLKTLPGRYSSSSRYGGSQIRICLDIEDISVAVLEALSWLDIEPSLQQQVNFRETQLKIRLIGKSGALGATSPSDPFQRPSTALERKEALERKSNLGRLRRSVTIQLLETN</sequence>
<evidence type="ECO:0008006" key="3">
    <source>
        <dbReference type="Google" id="ProtNLM"/>
    </source>
</evidence>
<organism evidence="1 2">
    <name type="scientific">Panaeolus cyanescens</name>
    <dbReference type="NCBI Taxonomy" id="181874"/>
    <lineage>
        <taxon>Eukaryota</taxon>
        <taxon>Fungi</taxon>
        <taxon>Dikarya</taxon>
        <taxon>Basidiomycota</taxon>
        <taxon>Agaricomycotina</taxon>
        <taxon>Agaricomycetes</taxon>
        <taxon>Agaricomycetidae</taxon>
        <taxon>Agaricales</taxon>
        <taxon>Agaricineae</taxon>
        <taxon>Galeropsidaceae</taxon>
        <taxon>Panaeolus</taxon>
    </lineage>
</organism>
<dbReference type="AlphaFoldDB" id="A0A409VGZ3"/>
<name>A0A409VGZ3_9AGAR</name>
<evidence type="ECO:0000313" key="1">
    <source>
        <dbReference type="EMBL" id="PPQ65511.1"/>
    </source>
</evidence>